<comment type="caution">
    <text evidence="5">The sequence shown here is derived from an EMBL/GenBank/DDBJ whole genome shotgun (WGS) entry which is preliminary data.</text>
</comment>
<reference evidence="5 6" key="1">
    <citation type="journal article" date="2021" name="Hortic Res">
        <title>Chromosome-scale assembly of the Dendrobium chrysotoxum genome enhances the understanding of orchid evolution.</title>
        <authorList>
            <person name="Zhang Y."/>
            <person name="Zhang G.Q."/>
            <person name="Zhang D."/>
            <person name="Liu X.D."/>
            <person name="Xu X.Y."/>
            <person name="Sun W.H."/>
            <person name="Yu X."/>
            <person name="Zhu X."/>
            <person name="Wang Z.W."/>
            <person name="Zhao X."/>
            <person name="Zhong W.Y."/>
            <person name="Chen H."/>
            <person name="Yin W.L."/>
            <person name="Huang T."/>
            <person name="Niu S.C."/>
            <person name="Liu Z.J."/>
        </authorList>
    </citation>
    <scope>NUCLEOTIDE SEQUENCE [LARGE SCALE GENOMIC DNA]</scope>
    <source>
        <strain evidence="5">Lindl</strain>
    </source>
</reference>
<keyword evidence="4" id="KW-0539">Nucleus</keyword>
<organism evidence="5 6">
    <name type="scientific">Dendrobium chrysotoxum</name>
    <name type="common">Orchid</name>
    <dbReference type="NCBI Taxonomy" id="161865"/>
    <lineage>
        <taxon>Eukaryota</taxon>
        <taxon>Viridiplantae</taxon>
        <taxon>Streptophyta</taxon>
        <taxon>Embryophyta</taxon>
        <taxon>Tracheophyta</taxon>
        <taxon>Spermatophyta</taxon>
        <taxon>Magnoliopsida</taxon>
        <taxon>Liliopsida</taxon>
        <taxon>Asparagales</taxon>
        <taxon>Orchidaceae</taxon>
        <taxon>Epidendroideae</taxon>
        <taxon>Malaxideae</taxon>
        <taxon>Dendrobiinae</taxon>
        <taxon>Dendrobium</taxon>
    </lineage>
</organism>
<dbReference type="Proteomes" id="UP000775213">
    <property type="component" value="Unassembled WGS sequence"/>
</dbReference>
<sequence length="163" mass="18033">MCTEVEPSAGRSRVGVFLRACLGRSERLDQCSCARLQGTESLEPLLSYLQPLSCTFVQMLPDDLMLEDGVKNIENKLVSPPFDLQQLQLLLDKTKNLLSRMEKSTSTSMLTAIQPAIKALITKDLLGHSDMDVKVSIISCLSEITRITTPDAPYDDNIMKGDI</sequence>
<evidence type="ECO:0000256" key="3">
    <source>
        <dbReference type="ARBA" id="ARBA00023204"/>
    </source>
</evidence>
<protein>
    <recommendedName>
        <fullName evidence="7">Cullin-associated NEDD8-dissociated protein 1</fullName>
    </recommendedName>
</protein>
<evidence type="ECO:0000256" key="2">
    <source>
        <dbReference type="ARBA" id="ARBA00022763"/>
    </source>
</evidence>
<dbReference type="GO" id="GO:0006281">
    <property type="term" value="P:DNA repair"/>
    <property type="evidence" value="ECO:0007669"/>
    <property type="project" value="UniProtKB-KW"/>
</dbReference>
<evidence type="ECO:0000313" key="6">
    <source>
        <dbReference type="Proteomes" id="UP000775213"/>
    </source>
</evidence>
<dbReference type="GO" id="GO:0007064">
    <property type="term" value="P:mitotic sister chromatid cohesion"/>
    <property type="evidence" value="ECO:0007669"/>
    <property type="project" value="InterPro"/>
</dbReference>
<dbReference type="PANTHER" id="PTHR12663:SF3">
    <property type="entry name" value="SISTER CHROMATID COHESION PROTEIN PDS5 HOMOLOG C"/>
    <property type="match status" value="1"/>
</dbReference>
<keyword evidence="2" id="KW-0227">DNA damage</keyword>
<accession>A0AAV7HDC4</accession>
<evidence type="ECO:0008006" key="7">
    <source>
        <dbReference type="Google" id="ProtNLM"/>
    </source>
</evidence>
<evidence type="ECO:0000313" key="5">
    <source>
        <dbReference type="EMBL" id="KAH0466074.1"/>
    </source>
</evidence>
<evidence type="ECO:0000256" key="4">
    <source>
        <dbReference type="ARBA" id="ARBA00023242"/>
    </source>
</evidence>
<comment type="subcellular location">
    <subcellularLocation>
        <location evidence="1">Nucleus</location>
    </subcellularLocation>
</comment>
<gene>
    <name evidence="5" type="ORF">IEQ34_006177</name>
</gene>
<keyword evidence="6" id="KW-1185">Reference proteome</keyword>
<keyword evidence="3" id="KW-0234">DNA repair</keyword>
<dbReference type="InterPro" id="IPR039776">
    <property type="entry name" value="Pds5"/>
</dbReference>
<evidence type="ECO:0000256" key="1">
    <source>
        <dbReference type="ARBA" id="ARBA00004123"/>
    </source>
</evidence>
<name>A0AAV7HDC4_DENCH</name>
<dbReference type="PANTHER" id="PTHR12663">
    <property type="entry name" value="ANDROGEN INDUCED INHIBITOR OF PROLIFERATION AS3 / PDS5-RELATED"/>
    <property type="match status" value="1"/>
</dbReference>
<dbReference type="GO" id="GO:0005634">
    <property type="term" value="C:nucleus"/>
    <property type="evidence" value="ECO:0007669"/>
    <property type="project" value="UniProtKB-SubCell"/>
</dbReference>
<dbReference type="AlphaFoldDB" id="A0AAV7HDC4"/>
<dbReference type="EMBL" id="JAGFBR010000006">
    <property type="protein sequence ID" value="KAH0466074.1"/>
    <property type="molecule type" value="Genomic_DNA"/>
</dbReference>
<proteinExistence type="predicted"/>
<dbReference type="Pfam" id="PF20168">
    <property type="entry name" value="PDS5"/>
    <property type="match status" value="1"/>
</dbReference>
<dbReference type="GO" id="GO:0000785">
    <property type="term" value="C:chromatin"/>
    <property type="evidence" value="ECO:0007669"/>
    <property type="project" value="TreeGrafter"/>
</dbReference>